<dbReference type="Proteomes" id="UP000544127">
    <property type="component" value="Unassembled WGS sequence"/>
</dbReference>
<gene>
    <name evidence="11" type="primary">Ifn_0</name>
    <name evidence="11" type="ORF">UPUEPO_R03254</name>
</gene>
<accession>A0A7K6AWF6</accession>
<proteinExistence type="inferred from homology"/>
<keyword evidence="7 9" id="KW-0051">Antiviral defense</keyword>
<dbReference type="PANTHER" id="PTHR11691:SF73">
    <property type="entry name" value="INTERFERON BETA"/>
    <property type="match status" value="1"/>
</dbReference>
<dbReference type="SMART" id="SM00076">
    <property type="entry name" value="IFabd"/>
    <property type="match status" value="1"/>
</dbReference>
<dbReference type="AlphaFoldDB" id="A0A7K6AWF6"/>
<dbReference type="PANTHER" id="PTHR11691">
    <property type="entry name" value="TYPE I INTERFERON"/>
    <property type="match status" value="1"/>
</dbReference>
<organism evidence="11 12">
    <name type="scientific">Upupa epops</name>
    <name type="common">Eurasian hoopoe</name>
    <dbReference type="NCBI Taxonomy" id="57439"/>
    <lineage>
        <taxon>Eukaryota</taxon>
        <taxon>Metazoa</taxon>
        <taxon>Chordata</taxon>
        <taxon>Craniata</taxon>
        <taxon>Vertebrata</taxon>
        <taxon>Euteleostomi</taxon>
        <taxon>Archelosauria</taxon>
        <taxon>Archosauria</taxon>
        <taxon>Dinosauria</taxon>
        <taxon>Saurischia</taxon>
        <taxon>Theropoda</taxon>
        <taxon>Coelurosauria</taxon>
        <taxon>Aves</taxon>
        <taxon>Neognathae</taxon>
        <taxon>Neoaves</taxon>
        <taxon>Telluraves</taxon>
        <taxon>Coraciimorphae</taxon>
        <taxon>Bucerotiformes</taxon>
        <taxon>Upupidae</taxon>
        <taxon>Upupa</taxon>
    </lineage>
</organism>
<comment type="function">
    <text evidence="1">Has antiviral activities.</text>
</comment>
<dbReference type="Gene3D" id="1.20.1250.10">
    <property type="match status" value="1"/>
</dbReference>
<dbReference type="Pfam" id="PF00143">
    <property type="entry name" value="Interferon"/>
    <property type="match status" value="1"/>
</dbReference>
<dbReference type="EMBL" id="VZRI01005886">
    <property type="protein sequence ID" value="NWU94021.1"/>
    <property type="molecule type" value="Genomic_DNA"/>
</dbReference>
<evidence type="ECO:0000256" key="3">
    <source>
        <dbReference type="ARBA" id="ARBA00011033"/>
    </source>
</evidence>
<dbReference type="GO" id="GO:0051607">
    <property type="term" value="P:defense response to virus"/>
    <property type="evidence" value="ECO:0007669"/>
    <property type="project" value="UniProtKB-KW"/>
</dbReference>
<feature type="non-terminal residue" evidence="11">
    <location>
        <position position="192"/>
    </location>
</feature>
<dbReference type="GO" id="GO:0005615">
    <property type="term" value="C:extracellular space"/>
    <property type="evidence" value="ECO:0007669"/>
    <property type="project" value="UniProtKB-KW"/>
</dbReference>
<reference evidence="11 12" key="1">
    <citation type="submission" date="2019-09" db="EMBL/GenBank/DDBJ databases">
        <title>Bird 10,000 Genomes (B10K) Project - Family phase.</title>
        <authorList>
            <person name="Zhang G."/>
        </authorList>
    </citation>
    <scope>NUCLEOTIDE SEQUENCE [LARGE SCALE GENOMIC DNA]</scope>
    <source>
        <strain evidence="11">B10K-DU-012-37</strain>
    </source>
</reference>
<feature type="signal peptide" evidence="10">
    <location>
        <begin position="1"/>
        <end position="30"/>
    </location>
</feature>
<keyword evidence="6 10" id="KW-0732">Signal</keyword>
<evidence type="ECO:0000256" key="8">
    <source>
        <dbReference type="ARBA" id="ARBA00023157"/>
    </source>
</evidence>
<dbReference type="PROSITE" id="PS00252">
    <property type="entry name" value="INTERFERON_A_B_D"/>
    <property type="match status" value="1"/>
</dbReference>
<name>A0A7K6AWF6_UPUEP</name>
<feature type="non-terminal residue" evidence="11">
    <location>
        <position position="1"/>
    </location>
</feature>
<evidence type="ECO:0000256" key="1">
    <source>
        <dbReference type="ARBA" id="ARBA00002718"/>
    </source>
</evidence>
<evidence type="ECO:0000256" key="2">
    <source>
        <dbReference type="ARBA" id="ARBA00004613"/>
    </source>
</evidence>
<dbReference type="SUPFAM" id="SSF47266">
    <property type="entry name" value="4-helical cytokines"/>
    <property type="match status" value="1"/>
</dbReference>
<comment type="subcellular location">
    <subcellularLocation>
        <location evidence="2">Secreted</location>
    </subcellularLocation>
</comment>
<keyword evidence="12" id="KW-1185">Reference proteome</keyword>
<comment type="similarity">
    <text evidence="3 9">Belongs to the alpha/beta interferon family.</text>
</comment>
<dbReference type="GO" id="GO:0006955">
    <property type="term" value="P:immune response"/>
    <property type="evidence" value="ECO:0007669"/>
    <property type="project" value="UniProtKB-ARBA"/>
</dbReference>
<evidence type="ECO:0000256" key="7">
    <source>
        <dbReference type="ARBA" id="ARBA00023118"/>
    </source>
</evidence>
<keyword evidence="8" id="KW-1015">Disulfide bond</keyword>
<protein>
    <submittedName>
        <fullName evidence="11">IFN protein</fullName>
    </submittedName>
</protein>
<keyword evidence="4 9" id="KW-0202">Cytokine</keyword>
<evidence type="ECO:0000313" key="12">
    <source>
        <dbReference type="Proteomes" id="UP000544127"/>
    </source>
</evidence>
<evidence type="ECO:0000256" key="5">
    <source>
        <dbReference type="ARBA" id="ARBA00022525"/>
    </source>
</evidence>
<evidence type="ECO:0000256" key="4">
    <source>
        <dbReference type="ARBA" id="ARBA00022514"/>
    </source>
</evidence>
<dbReference type="GO" id="GO:0005126">
    <property type="term" value="F:cytokine receptor binding"/>
    <property type="evidence" value="ECO:0007669"/>
    <property type="project" value="InterPro"/>
</dbReference>
<dbReference type="InterPro" id="IPR009079">
    <property type="entry name" value="4_helix_cytokine-like_core"/>
</dbReference>
<dbReference type="GO" id="GO:0005125">
    <property type="term" value="F:cytokine activity"/>
    <property type="evidence" value="ECO:0007669"/>
    <property type="project" value="UniProtKB-KW"/>
</dbReference>
<keyword evidence="5" id="KW-0964">Secreted</keyword>
<comment type="caution">
    <text evidence="11">The sequence shown here is derived from an EMBL/GenBank/DDBJ whole genome shotgun (WGS) entry which is preliminary data.</text>
</comment>
<dbReference type="OrthoDB" id="9395915at2759"/>
<sequence>MTAPEAPQPRWWHRAPATLLLLAALATARACHHLRTQQHSFSWDSLRLLQDIDASPPQTCQHQAPTFRFPDTLLHNSHPQQAAVAALRILQHLFTTLNSSSTPQHWNAKAQQELLNNLHHYIASLEQCLATTGTLLKTKQGPRNLLLAINKYFTNIQHFLHAHNHTACAWDHVRLEARACFQHVDRLIQQMR</sequence>
<evidence type="ECO:0000256" key="9">
    <source>
        <dbReference type="RuleBase" id="RU000436"/>
    </source>
</evidence>
<dbReference type="InterPro" id="IPR000471">
    <property type="entry name" value="Interferon_alpha/beta/delta"/>
</dbReference>
<evidence type="ECO:0000313" key="11">
    <source>
        <dbReference type="EMBL" id="NWU94021.1"/>
    </source>
</evidence>
<feature type="chain" id="PRO_5029447531" evidence="10">
    <location>
        <begin position="31"/>
        <end position="192"/>
    </location>
</feature>
<evidence type="ECO:0000256" key="6">
    <source>
        <dbReference type="ARBA" id="ARBA00022729"/>
    </source>
</evidence>
<evidence type="ECO:0000256" key="10">
    <source>
        <dbReference type="SAM" id="SignalP"/>
    </source>
</evidence>